<dbReference type="SUPFAM" id="SSF158472">
    <property type="entry name" value="HAMP domain-like"/>
    <property type="match status" value="1"/>
</dbReference>
<keyword evidence="4" id="KW-1185">Reference proteome</keyword>
<evidence type="ECO:0000259" key="2">
    <source>
        <dbReference type="PROSITE" id="PS50885"/>
    </source>
</evidence>
<dbReference type="InterPro" id="IPR003660">
    <property type="entry name" value="HAMP_dom"/>
</dbReference>
<sequence length="300" mass="32446">MLKNLKLRTKFSLVAIVVFAGGLVASATVLSLVLEQRAQDEVADKAAALLQTINAVRNYTDVRIKPLLKDKAATSPVFISETASGFAANEVFEGLRKNSDYRNFVYKEAAPNPTNLRDKADDFEAALVARFAADPTIKELTGFRSQPGGDVFYIARPLKVDSPSCLQCHSTPEVAPKNLIITYGPDNGFGWKVGQVIAAQVISVPVDEVYASAQRSWVLVVGVLVGIFAVLVFLVNELLRRTVVSRISRMAATADAVSTGKTEADFAEDAADEIGVLASAFNRMKSSLEIALKLLNQQPR</sequence>
<keyword evidence="1" id="KW-0472">Membrane</keyword>
<evidence type="ECO:0000313" key="3">
    <source>
        <dbReference type="EMBL" id="UFP93278.1"/>
    </source>
</evidence>
<dbReference type="SMART" id="SM00304">
    <property type="entry name" value="HAMP"/>
    <property type="match status" value="1"/>
</dbReference>
<dbReference type="PROSITE" id="PS50885">
    <property type="entry name" value="HAMP"/>
    <property type="match status" value="1"/>
</dbReference>
<keyword evidence="1" id="KW-1133">Transmembrane helix</keyword>
<dbReference type="CDD" id="cd06225">
    <property type="entry name" value="HAMP"/>
    <property type="match status" value="1"/>
</dbReference>
<accession>A0ABY3PI33</accession>
<dbReference type="Proteomes" id="UP001054846">
    <property type="component" value="Chromosome"/>
</dbReference>
<dbReference type="Pfam" id="PF11845">
    <property type="entry name" value="Tll0287-like"/>
    <property type="match status" value="1"/>
</dbReference>
<dbReference type="Pfam" id="PF00672">
    <property type="entry name" value="HAMP"/>
    <property type="match status" value="1"/>
</dbReference>
<proteinExistence type="predicted"/>
<gene>
    <name evidence="3" type="ORF">ISF26_15910</name>
</gene>
<evidence type="ECO:0000256" key="1">
    <source>
        <dbReference type="SAM" id="Phobius"/>
    </source>
</evidence>
<keyword evidence="1" id="KW-0812">Transmembrane</keyword>
<dbReference type="RefSeq" id="WP_230840281.1">
    <property type="nucleotide sequence ID" value="NZ_CP063845.1"/>
</dbReference>
<dbReference type="EMBL" id="CP063845">
    <property type="protein sequence ID" value="UFP93278.1"/>
    <property type="molecule type" value="Genomic_DNA"/>
</dbReference>
<reference evidence="3 4" key="1">
    <citation type="journal article" date="2021" name="Genome Biol. Evol.">
        <title>Complete Genome Sequencing of a Novel Gloeobacter Species from a Waterfall Cave in Mexico.</title>
        <authorList>
            <person name="Saw J.H."/>
            <person name="Cardona T."/>
            <person name="Montejano G."/>
        </authorList>
    </citation>
    <scope>NUCLEOTIDE SEQUENCE [LARGE SCALE GENOMIC DNA]</scope>
    <source>
        <strain evidence="3">MG652769</strain>
    </source>
</reference>
<feature type="domain" description="HAMP" evidence="2">
    <location>
        <begin position="241"/>
        <end position="293"/>
    </location>
</feature>
<feature type="transmembrane region" description="Helical" evidence="1">
    <location>
        <begin position="217"/>
        <end position="239"/>
    </location>
</feature>
<dbReference type="Gene3D" id="6.10.340.10">
    <property type="match status" value="1"/>
</dbReference>
<dbReference type="InterPro" id="IPR021796">
    <property type="entry name" value="Tll0287-like_dom"/>
</dbReference>
<name>A0ABY3PI33_9CYAN</name>
<organism evidence="3 4">
    <name type="scientific">Gloeobacter morelensis MG652769</name>
    <dbReference type="NCBI Taxonomy" id="2781736"/>
    <lineage>
        <taxon>Bacteria</taxon>
        <taxon>Bacillati</taxon>
        <taxon>Cyanobacteriota</taxon>
        <taxon>Cyanophyceae</taxon>
        <taxon>Gloeobacterales</taxon>
        <taxon>Gloeobacteraceae</taxon>
        <taxon>Gloeobacter</taxon>
        <taxon>Gloeobacter morelensis</taxon>
    </lineage>
</organism>
<protein>
    <submittedName>
        <fullName evidence="3">DUF3365 domain-containing protein</fullName>
    </submittedName>
</protein>
<evidence type="ECO:0000313" key="4">
    <source>
        <dbReference type="Proteomes" id="UP001054846"/>
    </source>
</evidence>